<feature type="transmembrane region" description="Helical" evidence="1">
    <location>
        <begin position="288"/>
        <end position="308"/>
    </location>
</feature>
<evidence type="ECO:0008006" key="4">
    <source>
        <dbReference type="Google" id="ProtNLM"/>
    </source>
</evidence>
<evidence type="ECO:0000313" key="2">
    <source>
        <dbReference type="EMBL" id="MBS5331009.1"/>
    </source>
</evidence>
<keyword evidence="1" id="KW-0472">Membrane</keyword>
<dbReference type="Proteomes" id="UP000759273">
    <property type="component" value="Unassembled WGS sequence"/>
</dbReference>
<feature type="transmembrane region" description="Helical" evidence="1">
    <location>
        <begin position="198"/>
        <end position="217"/>
    </location>
</feature>
<protein>
    <recommendedName>
        <fullName evidence="4">Glycosyltransferase RgtA/B/C/D-like domain-containing protein</fullName>
    </recommendedName>
</protein>
<keyword evidence="1" id="KW-0812">Transmembrane</keyword>
<feature type="transmembrane region" description="Helical" evidence="1">
    <location>
        <begin position="428"/>
        <end position="451"/>
    </location>
</feature>
<comment type="caution">
    <text evidence="2">The sequence shown here is derived from an EMBL/GenBank/DDBJ whole genome shotgun (WGS) entry which is preliminary data.</text>
</comment>
<evidence type="ECO:0000313" key="3">
    <source>
        <dbReference type="Proteomes" id="UP000759273"/>
    </source>
</evidence>
<reference evidence="2" key="1">
    <citation type="submission" date="2021-02" db="EMBL/GenBank/DDBJ databases">
        <title>Infant gut strain persistence is associated with maternal origin, phylogeny, and functional potential including surface adhesion and iron acquisition.</title>
        <authorList>
            <person name="Lou Y.C."/>
        </authorList>
    </citation>
    <scope>NUCLEOTIDE SEQUENCE</scope>
    <source>
        <strain evidence="2">L3_101_000M1_dasL3_101_000M1_concoct_87</strain>
    </source>
</reference>
<feature type="transmembrane region" description="Helical" evidence="1">
    <location>
        <begin position="224"/>
        <end position="243"/>
    </location>
</feature>
<name>A0A943HGN5_9FIRM</name>
<gene>
    <name evidence="2" type="ORF">KHY36_00580</name>
</gene>
<dbReference type="AlphaFoldDB" id="A0A943HGN5"/>
<evidence type="ECO:0000256" key="1">
    <source>
        <dbReference type="SAM" id="Phobius"/>
    </source>
</evidence>
<feature type="transmembrane region" description="Helical" evidence="1">
    <location>
        <begin position="168"/>
        <end position="186"/>
    </location>
</feature>
<sequence>MIPRLPKICTQLVKCIYIGISLYILIIVTTTSPSSLFLTIKPFLFPNLVLLTASVLLVVAIFSLGFLPTNLFHHTPPQSNCTILDKLVLQLTLFAIPIQFYLTCNYYFRTGWDVGALDAGADALLLGNADSVSSYLSIYPNNILLFLVMSICKQLDALFGIISPSNGILPFILLNCVISSVTGWLTYQNVLHFCTHRWAIIGFVLYWGLVGISPWVGIPYSDSLALAFPSLILFLYTHNFTPILKWNLIGFLSGIAYNIKPQSFLIFIAIVIITFFHSKFSDLYKNSVVCIIFILSFFVSLLFPKFLLSPMGITLDSNQSFGSAHFLMMGVNPRTHGYYASEDIDFSSSFSNKGDRNRANLQIFLQRMKNYGFAGYLNVLHDKTAYTYNDGTFAWSVEGNFWDTIYPMENNFISPAIRSFYYTDGSNYSIWCTWAQFLWLATLLFSSFSVLSKQHSKPLSVCN</sequence>
<feature type="transmembrane region" description="Helical" evidence="1">
    <location>
        <begin position="255"/>
        <end position="276"/>
    </location>
</feature>
<accession>A0A943HGN5</accession>
<keyword evidence="1" id="KW-1133">Transmembrane helix</keyword>
<dbReference type="EMBL" id="JAGZGG010000001">
    <property type="protein sequence ID" value="MBS5331009.1"/>
    <property type="molecule type" value="Genomic_DNA"/>
</dbReference>
<organism evidence="2 3">
    <name type="scientific">Subdoligranulum variabile</name>
    <dbReference type="NCBI Taxonomy" id="214851"/>
    <lineage>
        <taxon>Bacteria</taxon>
        <taxon>Bacillati</taxon>
        <taxon>Bacillota</taxon>
        <taxon>Clostridia</taxon>
        <taxon>Eubacteriales</taxon>
        <taxon>Oscillospiraceae</taxon>
        <taxon>Subdoligranulum</taxon>
    </lineage>
</organism>
<proteinExistence type="predicted"/>
<feature type="transmembrane region" description="Helical" evidence="1">
    <location>
        <begin position="12"/>
        <end position="31"/>
    </location>
</feature>
<feature type="transmembrane region" description="Helical" evidence="1">
    <location>
        <begin position="43"/>
        <end position="67"/>
    </location>
</feature>
<feature type="transmembrane region" description="Helical" evidence="1">
    <location>
        <begin position="87"/>
        <end position="108"/>
    </location>
</feature>